<feature type="transmembrane region" description="Helical" evidence="1">
    <location>
        <begin position="20"/>
        <end position="41"/>
    </location>
</feature>
<sequence>MPKGFIIKRNNLTKDTLRKIAIAGVIVVAATTSPYFLSHVIEHYFHDRSKKAAQARARKLYELKRRKLLSFKELGAGKVHIELSHYGKKLVRRYDLEDMRLQKPKRWDGWWRMIIYDIPTSQRRASNAFREKVKTLGLYPLQRSVWISPYECLSEIEFLATVFEINIDDCICYLKLKTIPRETEIKKFFGLI</sequence>
<proteinExistence type="predicted"/>
<name>A0A1G2CGA8_9BACT</name>
<organism evidence="3 4">
    <name type="scientific">Candidatus Liptonbacteria bacterium RIFCSPLOWO2_01_FULL_52_25</name>
    <dbReference type="NCBI Taxonomy" id="1798650"/>
    <lineage>
        <taxon>Bacteria</taxon>
        <taxon>Candidatus Liptoniibacteriota</taxon>
    </lineage>
</organism>
<accession>A0A1G2CGA8</accession>
<dbReference type="Gene3D" id="3.30.70.2650">
    <property type="match status" value="1"/>
</dbReference>
<dbReference type="EMBL" id="MHLA01000001">
    <property type="protein sequence ID" value="OGZ00416.1"/>
    <property type="molecule type" value="Genomic_DNA"/>
</dbReference>
<reference evidence="3 4" key="1">
    <citation type="journal article" date="2016" name="Nat. Commun.">
        <title>Thousands of microbial genomes shed light on interconnected biogeochemical processes in an aquifer system.</title>
        <authorList>
            <person name="Anantharaman K."/>
            <person name="Brown C.T."/>
            <person name="Hug L.A."/>
            <person name="Sharon I."/>
            <person name="Castelle C.J."/>
            <person name="Probst A.J."/>
            <person name="Thomas B.C."/>
            <person name="Singh A."/>
            <person name="Wilkins M.J."/>
            <person name="Karaoz U."/>
            <person name="Brodie E.L."/>
            <person name="Williams K.H."/>
            <person name="Hubbard S.S."/>
            <person name="Banfield J.F."/>
        </authorList>
    </citation>
    <scope>NUCLEOTIDE SEQUENCE [LARGE SCALE GENOMIC DNA]</scope>
</reference>
<keyword evidence="1" id="KW-1133">Transmembrane helix</keyword>
<evidence type="ECO:0000313" key="3">
    <source>
        <dbReference type="EMBL" id="OGZ00416.1"/>
    </source>
</evidence>
<keyword evidence="1" id="KW-0472">Membrane</keyword>
<protein>
    <recommendedName>
        <fullName evidence="2">Transcriptional repressor PaaX-like central Cas2-like domain-containing protein</fullName>
    </recommendedName>
</protein>
<dbReference type="Proteomes" id="UP000178880">
    <property type="component" value="Unassembled WGS sequence"/>
</dbReference>
<dbReference type="Pfam" id="PF20803">
    <property type="entry name" value="PaaX_M"/>
    <property type="match status" value="1"/>
</dbReference>
<evidence type="ECO:0000313" key="4">
    <source>
        <dbReference type="Proteomes" id="UP000178880"/>
    </source>
</evidence>
<dbReference type="AlphaFoldDB" id="A0A1G2CGA8"/>
<keyword evidence="1" id="KW-0812">Transmembrane</keyword>
<comment type="caution">
    <text evidence="3">The sequence shown here is derived from an EMBL/GenBank/DDBJ whole genome shotgun (WGS) entry which is preliminary data.</text>
</comment>
<gene>
    <name evidence="3" type="ORF">A2945_03680</name>
</gene>
<evidence type="ECO:0000259" key="2">
    <source>
        <dbReference type="Pfam" id="PF20803"/>
    </source>
</evidence>
<feature type="domain" description="Transcriptional repressor PaaX-like central Cas2-like" evidence="2">
    <location>
        <begin position="105"/>
        <end position="166"/>
    </location>
</feature>
<dbReference type="SUPFAM" id="SSF143430">
    <property type="entry name" value="TTP0101/SSO1404-like"/>
    <property type="match status" value="1"/>
</dbReference>
<evidence type="ECO:0000256" key="1">
    <source>
        <dbReference type="SAM" id="Phobius"/>
    </source>
</evidence>
<dbReference type="STRING" id="1798650.A2945_03680"/>
<dbReference type="InterPro" id="IPR048846">
    <property type="entry name" value="PaaX-like_central"/>
</dbReference>